<proteinExistence type="predicted"/>
<sequence>MNKELFDLDINKKMEAPTEMTVQTWGTVVKVSKAICKTGTCIGTISCTNCK</sequence>
<dbReference type="EMBL" id="CP021062">
    <property type="protein sequence ID" value="ARP61089.1"/>
    <property type="molecule type" value="Genomic_DNA"/>
</dbReference>
<reference evidence="1 2" key="1">
    <citation type="submission" date="2017-04" db="EMBL/GenBank/DDBJ databases">
        <title>Complete Genome Sequence of Bacillus thuringiensis type Strain ATCC 10792.</title>
        <authorList>
            <person name="Oh D.-H."/>
            <person name="Park B.-J."/>
            <person name="Shuai W."/>
            <person name="Chelliah R."/>
        </authorList>
    </citation>
    <scope>NUCLEOTIDE SEQUENCE [LARGE SCALE GENOMIC DNA]</scope>
    <source>
        <strain evidence="1 2">ATCC 10792</strain>
        <plasmid evidence="1 2">poh1</plasmid>
    </source>
</reference>
<evidence type="ECO:0000313" key="2">
    <source>
        <dbReference type="Proteomes" id="UP000194143"/>
    </source>
</evidence>
<protein>
    <submittedName>
        <fullName evidence="1">Lantibiotic paenibacillin</fullName>
    </submittedName>
</protein>
<dbReference type="RefSeq" id="WP_001031158.1">
    <property type="nucleotide sequence ID" value="NZ_CP021062.1"/>
</dbReference>
<accession>A0A0B4UAQ3</accession>
<organism evidence="1 2">
    <name type="scientific">Bacillus thuringiensis</name>
    <dbReference type="NCBI Taxonomy" id="1428"/>
    <lineage>
        <taxon>Bacteria</taxon>
        <taxon>Bacillati</taxon>
        <taxon>Bacillota</taxon>
        <taxon>Bacilli</taxon>
        <taxon>Bacillales</taxon>
        <taxon>Bacillaceae</taxon>
        <taxon>Bacillus</taxon>
        <taxon>Bacillus cereus group</taxon>
    </lineage>
</organism>
<dbReference type="Proteomes" id="UP000194143">
    <property type="component" value="Plasmid poh1"/>
</dbReference>
<evidence type="ECO:0000313" key="1">
    <source>
        <dbReference type="EMBL" id="ARP61089.1"/>
    </source>
</evidence>
<gene>
    <name evidence="1" type="ORF">CAB88_29035</name>
</gene>
<dbReference type="InterPro" id="IPR012519">
    <property type="entry name" value="Lantibiotic_typ-A_Pep5"/>
</dbReference>
<keyword evidence="1" id="KW-0614">Plasmid</keyword>
<dbReference type="AlphaFoldDB" id="A0A0B4UAQ3"/>
<geneLocation type="plasmid" evidence="1 2">
    <name>poh1</name>
</geneLocation>
<keyword evidence="2" id="KW-1185">Reference proteome</keyword>
<name>A0A0B4UAQ3_BACTU</name>
<dbReference type="GeneID" id="67470332"/>
<dbReference type="Pfam" id="PF08130">
    <property type="entry name" value="Antimicrobial18"/>
    <property type="match status" value="1"/>
</dbReference>